<organism evidence="2">
    <name type="scientific">marine sediment metagenome</name>
    <dbReference type="NCBI Taxonomy" id="412755"/>
    <lineage>
        <taxon>unclassified sequences</taxon>
        <taxon>metagenomes</taxon>
        <taxon>ecological metagenomes</taxon>
    </lineage>
</organism>
<dbReference type="InterPro" id="IPR050273">
    <property type="entry name" value="GppA/Ppx_hydrolase"/>
</dbReference>
<dbReference type="PANTHER" id="PTHR30005:SF0">
    <property type="entry name" value="RETROGRADE REGULATION PROTEIN 2"/>
    <property type="match status" value="1"/>
</dbReference>
<reference evidence="2" key="1">
    <citation type="journal article" date="2015" name="Nature">
        <title>Complex archaea that bridge the gap between prokaryotes and eukaryotes.</title>
        <authorList>
            <person name="Spang A."/>
            <person name="Saw J.H."/>
            <person name="Jorgensen S.L."/>
            <person name="Zaremba-Niedzwiedzka K."/>
            <person name="Martijn J."/>
            <person name="Lind A.E."/>
            <person name="van Eijk R."/>
            <person name="Schleper C."/>
            <person name="Guy L."/>
            <person name="Ettema T.J."/>
        </authorList>
    </citation>
    <scope>NUCLEOTIDE SEQUENCE</scope>
</reference>
<dbReference type="InterPro" id="IPR043129">
    <property type="entry name" value="ATPase_NBD"/>
</dbReference>
<evidence type="ECO:0000259" key="1">
    <source>
        <dbReference type="Pfam" id="PF02541"/>
    </source>
</evidence>
<dbReference type="Pfam" id="PF02541">
    <property type="entry name" value="Ppx-GppA"/>
    <property type="match status" value="1"/>
</dbReference>
<dbReference type="EMBL" id="LAZR01038469">
    <property type="protein sequence ID" value="KKL19494.1"/>
    <property type="molecule type" value="Genomic_DNA"/>
</dbReference>
<dbReference type="InterPro" id="IPR003695">
    <property type="entry name" value="Ppx_GppA_N"/>
</dbReference>
<feature type="domain" description="Ppx/GppA phosphatase N-terminal" evidence="1">
    <location>
        <begin position="46"/>
        <end position="145"/>
    </location>
</feature>
<dbReference type="PANTHER" id="PTHR30005">
    <property type="entry name" value="EXOPOLYPHOSPHATASE"/>
    <property type="match status" value="1"/>
</dbReference>
<name>A0A0F9BC46_9ZZZZ</name>
<accession>A0A0F9BC46</accession>
<proteinExistence type="predicted"/>
<feature type="non-terminal residue" evidence="2">
    <location>
        <position position="145"/>
    </location>
</feature>
<sequence>MGEIMEPVTVEQSETLPESEPAAKTVAAIDLGSNSLRLVVAQVLPDGRIEPLERLQRAVRLGQDTFRRGRLGTQTMRAAVAVLRDYRQMLQLYNVERIRAVATSAVREAGNADTFLDRIFMATDLHVDVIGTSQESRLTVSAVRH</sequence>
<dbReference type="Gene3D" id="3.30.420.40">
    <property type="match status" value="1"/>
</dbReference>
<evidence type="ECO:0000313" key="2">
    <source>
        <dbReference type="EMBL" id="KKL19494.1"/>
    </source>
</evidence>
<dbReference type="GO" id="GO:0016462">
    <property type="term" value="F:pyrophosphatase activity"/>
    <property type="evidence" value="ECO:0007669"/>
    <property type="project" value="TreeGrafter"/>
</dbReference>
<comment type="caution">
    <text evidence="2">The sequence shown here is derived from an EMBL/GenBank/DDBJ whole genome shotgun (WGS) entry which is preliminary data.</text>
</comment>
<dbReference type="AlphaFoldDB" id="A0A0F9BC46"/>
<gene>
    <name evidence="2" type="ORF">LCGC14_2464890</name>
</gene>
<protein>
    <recommendedName>
        <fullName evidence="1">Ppx/GppA phosphatase N-terminal domain-containing protein</fullName>
    </recommendedName>
</protein>
<dbReference type="SUPFAM" id="SSF53067">
    <property type="entry name" value="Actin-like ATPase domain"/>
    <property type="match status" value="1"/>
</dbReference>